<evidence type="ECO:0008006" key="3">
    <source>
        <dbReference type="Google" id="ProtNLM"/>
    </source>
</evidence>
<reference evidence="1" key="1">
    <citation type="submission" date="2022-11" db="EMBL/GenBank/DDBJ databases">
        <title>Marilongibacter aestuarii gen. nov., sp. nov., isolated from tidal flat sediment.</title>
        <authorList>
            <person name="Jiayan W."/>
        </authorList>
    </citation>
    <scope>NUCLEOTIDE SEQUENCE</scope>
    <source>
        <strain evidence="1">Z1-6</strain>
    </source>
</reference>
<dbReference type="Gene3D" id="2.130.10.10">
    <property type="entry name" value="YVTN repeat-like/Quinoprotein amine dehydrogenase"/>
    <property type="match status" value="1"/>
</dbReference>
<dbReference type="Proteomes" id="UP001145087">
    <property type="component" value="Unassembled WGS sequence"/>
</dbReference>
<dbReference type="AlphaFoldDB" id="A0A9X3F2Q0"/>
<name>A0A9X3F2Q0_9BACT</name>
<accession>A0A9X3F2Q0</accession>
<protein>
    <recommendedName>
        <fullName evidence="3">Two component regulator propeller</fullName>
    </recommendedName>
</protein>
<sequence length="709" mass="81407">MRILIFVLLILPFSMLAQNIGNQMLKQDIAIRHTQRSGFTDEKVNSVIFNKNQLVAILDNTNFTWDGKQWKSAGYKTKENDLKVSGLPGCAGNILASIIYKGDKYAGTEKGFFVQKWGQNEWEELIPRDDKYRWAPYNVSALVIDSKEQLWFGAEQGVGCLNNEQWKLYSGKEGLPYNHFTTAAAGPDGIIWFGTEKGAIRFENGQFYYRFSLRWLPDDYINGIAVEKNGTAWFATNKGIGQIISREMTFNEKSKHFVRLTETRHQRMGFIAPNELEIPYDTASFKPGISDNDGMYTSMYGAAQAFRFALTGETEAKELAVRSFEACKWLVDITHEPGFVARVIVPHDWPEPLANPEYSHQMNVTRQESDPFWKDINPRFVKSKDGKYLWKCDTSSDELAGHYFFYGVYYDLVAKTEAEKAPVREVVAAITDHLIRNGFYLRDHDGKPTRWGDFSPEFCNSVWGWDQRGLNSMMMLSFLNVAKHVTGDSKYDEAAALLRDKYNYHINAMHGKEFFPPENVVPWDNNLCLMSMFGLLNYEENPELQIMYRMSLENSWLHISKQNNAFWNTLYAAMAGNFKKQVEKGIFDENVFSDAGGFTKMATKEFSNYPDPGCSIKKTLERIPLDLIGYEMDNTHRLDVEFDPTPGQESTMGWRVDGYAVPVDERGHVRQDRDGFALHYSEVGGIKAEQEGTFFLLPYYMAQYYNLLK</sequence>
<dbReference type="RefSeq" id="WP_343331791.1">
    <property type="nucleotide sequence ID" value="NZ_JAPOHD010000007.1"/>
</dbReference>
<dbReference type="EMBL" id="JAPOHD010000007">
    <property type="protein sequence ID" value="MCY1719454.1"/>
    <property type="molecule type" value="Genomic_DNA"/>
</dbReference>
<dbReference type="InterPro" id="IPR015943">
    <property type="entry name" value="WD40/YVTN_repeat-like_dom_sf"/>
</dbReference>
<gene>
    <name evidence="1" type="ORF">OU798_03825</name>
</gene>
<dbReference type="SUPFAM" id="SSF63829">
    <property type="entry name" value="Calcium-dependent phosphotriesterase"/>
    <property type="match status" value="1"/>
</dbReference>
<keyword evidence="2" id="KW-1185">Reference proteome</keyword>
<proteinExistence type="predicted"/>
<evidence type="ECO:0000313" key="2">
    <source>
        <dbReference type="Proteomes" id="UP001145087"/>
    </source>
</evidence>
<comment type="caution">
    <text evidence="1">The sequence shown here is derived from an EMBL/GenBank/DDBJ whole genome shotgun (WGS) entry which is preliminary data.</text>
</comment>
<evidence type="ECO:0000313" key="1">
    <source>
        <dbReference type="EMBL" id="MCY1719454.1"/>
    </source>
</evidence>
<organism evidence="1 2">
    <name type="scientific">Draconibacterium aestuarii</name>
    <dbReference type="NCBI Taxonomy" id="2998507"/>
    <lineage>
        <taxon>Bacteria</taxon>
        <taxon>Pseudomonadati</taxon>
        <taxon>Bacteroidota</taxon>
        <taxon>Bacteroidia</taxon>
        <taxon>Marinilabiliales</taxon>
        <taxon>Prolixibacteraceae</taxon>
        <taxon>Draconibacterium</taxon>
    </lineage>
</organism>